<proteinExistence type="predicted"/>
<accession>A0A6G1CUG9</accession>
<organism evidence="2 3">
    <name type="scientific">Oryza meyeriana var. granulata</name>
    <dbReference type="NCBI Taxonomy" id="110450"/>
    <lineage>
        <taxon>Eukaryota</taxon>
        <taxon>Viridiplantae</taxon>
        <taxon>Streptophyta</taxon>
        <taxon>Embryophyta</taxon>
        <taxon>Tracheophyta</taxon>
        <taxon>Spermatophyta</taxon>
        <taxon>Magnoliopsida</taxon>
        <taxon>Liliopsida</taxon>
        <taxon>Poales</taxon>
        <taxon>Poaceae</taxon>
        <taxon>BOP clade</taxon>
        <taxon>Oryzoideae</taxon>
        <taxon>Oryzeae</taxon>
        <taxon>Oryzinae</taxon>
        <taxon>Oryza</taxon>
        <taxon>Oryza meyeriana</taxon>
    </lineage>
</organism>
<name>A0A6G1CUG9_9ORYZ</name>
<reference evidence="2 3" key="1">
    <citation type="submission" date="2019-11" db="EMBL/GenBank/DDBJ databases">
        <title>Whole genome sequence of Oryza granulata.</title>
        <authorList>
            <person name="Li W."/>
        </authorList>
    </citation>
    <scope>NUCLEOTIDE SEQUENCE [LARGE SCALE GENOMIC DNA]</scope>
    <source>
        <strain evidence="3">cv. Menghai</strain>
        <tissue evidence="2">Leaf</tissue>
    </source>
</reference>
<keyword evidence="3" id="KW-1185">Reference proteome</keyword>
<evidence type="ECO:0000313" key="2">
    <source>
        <dbReference type="EMBL" id="KAF0903790.1"/>
    </source>
</evidence>
<dbReference type="Proteomes" id="UP000479710">
    <property type="component" value="Unassembled WGS sequence"/>
</dbReference>
<evidence type="ECO:0000256" key="1">
    <source>
        <dbReference type="SAM" id="Phobius"/>
    </source>
</evidence>
<keyword evidence="1" id="KW-1133">Transmembrane helix</keyword>
<gene>
    <name evidence="2" type="ORF">E2562_029895</name>
</gene>
<feature type="transmembrane region" description="Helical" evidence="1">
    <location>
        <begin position="18"/>
        <end position="37"/>
    </location>
</feature>
<protein>
    <submittedName>
        <fullName evidence="2">Uncharacterized protein</fullName>
    </submittedName>
</protein>
<comment type="caution">
    <text evidence="2">The sequence shown here is derived from an EMBL/GenBank/DDBJ whole genome shotgun (WGS) entry which is preliminary data.</text>
</comment>
<evidence type="ECO:0000313" key="3">
    <source>
        <dbReference type="Proteomes" id="UP000479710"/>
    </source>
</evidence>
<sequence>MGITWRRQHGEHREGGSAVYLAAASLPECAYVLSVAAELKRRALRMMSGTGTASNSLCAG</sequence>
<keyword evidence="1" id="KW-0812">Transmembrane</keyword>
<dbReference type="EMBL" id="SPHZ02000008">
    <property type="protein sequence ID" value="KAF0903790.1"/>
    <property type="molecule type" value="Genomic_DNA"/>
</dbReference>
<keyword evidence="1" id="KW-0472">Membrane</keyword>
<dbReference type="AlphaFoldDB" id="A0A6G1CUG9"/>